<dbReference type="PROSITE" id="PS51462">
    <property type="entry name" value="NUDIX"/>
    <property type="match status" value="1"/>
</dbReference>
<dbReference type="AlphaFoldDB" id="A0A1T4P3I9"/>
<dbReference type="EMBL" id="FUXC01000008">
    <property type="protein sequence ID" value="SJZ85992.1"/>
    <property type="molecule type" value="Genomic_DNA"/>
</dbReference>
<dbReference type="InterPro" id="IPR020476">
    <property type="entry name" value="Nudix_hydrolase"/>
</dbReference>
<dbReference type="PANTHER" id="PTHR47707:SF1">
    <property type="entry name" value="NUDIX HYDROLASE FAMILY PROTEIN"/>
    <property type="match status" value="1"/>
</dbReference>
<evidence type="ECO:0000256" key="15">
    <source>
        <dbReference type="ARBA" id="ARBA00041979"/>
    </source>
</evidence>
<dbReference type="GeneID" id="303367649"/>
<dbReference type="GO" id="GO:0044716">
    <property type="term" value="F:8-oxo-GDP phosphatase activity"/>
    <property type="evidence" value="ECO:0007669"/>
    <property type="project" value="TreeGrafter"/>
</dbReference>
<dbReference type="Gene3D" id="3.90.79.10">
    <property type="entry name" value="Nucleoside Triphosphate Pyrophosphohydrolase"/>
    <property type="match status" value="1"/>
</dbReference>
<keyword evidence="9" id="KW-0234">DNA repair</keyword>
<dbReference type="RefSeq" id="WP_078931160.1">
    <property type="nucleotide sequence ID" value="NZ_FUXC01000008.1"/>
</dbReference>
<evidence type="ECO:0000256" key="9">
    <source>
        <dbReference type="ARBA" id="ARBA00023204"/>
    </source>
</evidence>
<evidence type="ECO:0000256" key="11">
    <source>
        <dbReference type="ARBA" id="ARBA00036904"/>
    </source>
</evidence>
<comment type="similarity">
    <text evidence="2">Belongs to the Nudix hydrolase family.</text>
</comment>
<evidence type="ECO:0000256" key="3">
    <source>
        <dbReference type="ARBA" id="ARBA00022457"/>
    </source>
</evidence>
<dbReference type="OrthoDB" id="9810648at2"/>
<protein>
    <recommendedName>
        <fullName evidence="13">8-oxo-dGTP diphosphatase</fullName>
        <ecNumber evidence="12">3.6.1.55</ecNumber>
    </recommendedName>
    <alternativeName>
        <fullName evidence="16">7,8-dihydro-8-oxoguanine-triphosphatase</fullName>
    </alternativeName>
    <alternativeName>
        <fullName evidence="15">Mutator protein MutT</fullName>
    </alternativeName>
    <alternativeName>
        <fullName evidence="14">dGTP pyrophosphohydrolase</fullName>
    </alternativeName>
</protein>
<dbReference type="InterPro" id="IPR015797">
    <property type="entry name" value="NUDIX_hydrolase-like_dom_sf"/>
</dbReference>
<organism evidence="18 19">
    <name type="scientific">Treponema berlinense</name>
    <dbReference type="NCBI Taxonomy" id="225004"/>
    <lineage>
        <taxon>Bacteria</taxon>
        <taxon>Pseudomonadati</taxon>
        <taxon>Spirochaetota</taxon>
        <taxon>Spirochaetia</taxon>
        <taxon>Spirochaetales</taxon>
        <taxon>Treponemataceae</taxon>
        <taxon>Treponema</taxon>
    </lineage>
</organism>
<evidence type="ECO:0000256" key="4">
    <source>
        <dbReference type="ARBA" id="ARBA00022705"/>
    </source>
</evidence>
<proteinExistence type="inferred from homology"/>
<comment type="catalytic activity">
    <reaction evidence="10">
        <text>8-oxo-dGTP + H2O = 8-oxo-dGMP + diphosphate + H(+)</text>
        <dbReference type="Rhea" id="RHEA:31575"/>
        <dbReference type="ChEBI" id="CHEBI:15377"/>
        <dbReference type="ChEBI" id="CHEBI:15378"/>
        <dbReference type="ChEBI" id="CHEBI:33019"/>
        <dbReference type="ChEBI" id="CHEBI:63224"/>
        <dbReference type="ChEBI" id="CHEBI:77896"/>
        <dbReference type="EC" id="3.6.1.55"/>
    </reaction>
</comment>
<keyword evidence="3" id="KW-0515">Mutator protein</keyword>
<keyword evidence="19" id="KW-1185">Reference proteome</keyword>
<dbReference type="GO" id="GO:0035539">
    <property type="term" value="F:8-oxo-7,8-dihydrodeoxyguanosine triphosphate pyrophosphatase activity"/>
    <property type="evidence" value="ECO:0007669"/>
    <property type="project" value="UniProtKB-EC"/>
</dbReference>
<keyword evidence="7" id="KW-0378">Hydrolase</keyword>
<evidence type="ECO:0000256" key="14">
    <source>
        <dbReference type="ARBA" id="ARBA00041592"/>
    </source>
</evidence>
<dbReference type="GO" id="GO:0046872">
    <property type="term" value="F:metal ion binding"/>
    <property type="evidence" value="ECO:0007669"/>
    <property type="project" value="UniProtKB-KW"/>
</dbReference>
<keyword evidence="4" id="KW-0235">DNA replication</keyword>
<evidence type="ECO:0000256" key="8">
    <source>
        <dbReference type="ARBA" id="ARBA00022842"/>
    </source>
</evidence>
<gene>
    <name evidence="18" type="ORF">SAMN02745152_01416</name>
</gene>
<accession>A0A1T4P3I9</accession>
<sequence length="150" mass="17105">MNNANITKNDCKIQTTPLKQIHVSAAVIFRTAAGGEKLVFATQRGYGEWKDWWEFPGGKIEDGESAEQAVVREIREELATEIRAERKLCTVEYDYPAFHLTMECFLCSIVSGKLTLLEHENAAWLSEEKLKSVKWLPADVEVLENLKELF</sequence>
<keyword evidence="5" id="KW-0479">Metal-binding</keyword>
<evidence type="ECO:0000313" key="19">
    <source>
        <dbReference type="Proteomes" id="UP000190395"/>
    </source>
</evidence>
<evidence type="ECO:0000259" key="17">
    <source>
        <dbReference type="PROSITE" id="PS51462"/>
    </source>
</evidence>
<evidence type="ECO:0000256" key="13">
    <source>
        <dbReference type="ARBA" id="ARBA00040794"/>
    </source>
</evidence>
<dbReference type="GO" id="GO:0006281">
    <property type="term" value="P:DNA repair"/>
    <property type="evidence" value="ECO:0007669"/>
    <property type="project" value="UniProtKB-KW"/>
</dbReference>
<evidence type="ECO:0000256" key="6">
    <source>
        <dbReference type="ARBA" id="ARBA00022763"/>
    </source>
</evidence>
<evidence type="ECO:0000256" key="12">
    <source>
        <dbReference type="ARBA" id="ARBA00038905"/>
    </source>
</evidence>
<keyword evidence="6" id="KW-0227">DNA damage</keyword>
<dbReference type="PANTHER" id="PTHR47707">
    <property type="entry name" value="8-OXO-DGTP DIPHOSPHATASE"/>
    <property type="match status" value="1"/>
</dbReference>
<dbReference type="Proteomes" id="UP000190395">
    <property type="component" value="Unassembled WGS sequence"/>
</dbReference>
<dbReference type="STRING" id="225004.SAMN02745152_01416"/>
<evidence type="ECO:0000256" key="2">
    <source>
        <dbReference type="ARBA" id="ARBA00005582"/>
    </source>
</evidence>
<feature type="domain" description="Nudix hydrolase" evidence="17">
    <location>
        <begin position="19"/>
        <end position="150"/>
    </location>
</feature>
<evidence type="ECO:0000256" key="10">
    <source>
        <dbReference type="ARBA" id="ARBA00035861"/>
    </source>
</evidence>
<dbReference type="Pfam" id="PF00293">
    <property type="entry name" value="NUDIX"/>
    <property type="match status" value="1"/>
</dbReference>
<name>A0A1T4P3I9_9SPIR</name>
<dbReference type="InterPro" id="IPR000086">
    <property type="entry name" value="NUDIX_hydrolase_dom"/>
</dbReference>
<dbReference type="GO" id="GO:0008413">
    <property type="term" value="F:8-oxo-7,8-dihydroguanosine triphosphate pyrophosphatase activity"/>
    <property type="evidence" value="ECO:0007669"/>
    <property type="project" value="TreeGrafter"/>
</dbReference>
<dbReference type="GO" id="GO:0044715">
    <property type="term" value="F:8-oxo-dGDP phosphatase activity"/>
    <property type="evidence" value="ECO:0007669"/>
    <property type="project" value="TreeGrafter"/>
</dbReference>
<dbReference type="PRINTS" id="PR00502">
    <property type="entry name" value="NUDIXFAMILY"/>
</dbReference>
<dbReference type="EC" id="3.6.1.55" evidence="12"/>
<evidence type="ECO:0000313" key="18">
    <source>
        <dbReference type="EMBL" id="SJZ85992.1"/>
    </source>
</evidence>
<reference evidence="18 19" key="1">
    <citation type="submission" date="2017-02" db="EMBL/GenBank/DDBJ databases">
        <authorList>
            <person name="Peterson S.W."/>
        </authorList>
    </citation>
    <scope>NUCLEOTIDE SEQUENCE [LARGE SCALE GENOMIC DNA]</scope>
    <source>
        <strain evidence="18 19">ATCC BAA-909</strain>
    </source>
</reference>
<evidence type="ECO:0000256" key="16">
    <source>
        <dbReference type="ARBA" id="ARBA00042798"/>
    </source>
</evidence>
<evidence type="ECO:0000256" key="5">
    <source>
        <dbReference type="ARBA" id="ARBA00022723"/>
    </source>
</evidence>
<evidence type="ECO:0000256" key="7">
    <source>
        <dbReference type="ARBA" id="ARBA00022801"/>
    </source>
</evidence>
<comment type="cofactor">
    <cofactor evidence="1">
        <name>Mg(2+)</name>
        <dbReference type="ChEBI" id="CHEBI:18420"/>
    </cofactor>
</comment>
<dbReference type="CDD" id="cd03425">
    <property type="entry name" value="NUDIX_MutT_NudA_like"/>
    <property type="match status" value="1"/>
</dbReference>
<comment type="catalytic activity">
    <reaction evidence="11">
        <text>8-oxo-GTP + H2O = 8-oxo-GMP + diphosphate + H(+)</text>
        <dbReference type="Rhea" id="RHEA:67616"/>
        <dbReference type="ChEBI" id="CHEBI:15377"/>
        <dbReference type="ChEBI" id="CHEBI:15378"/>
        <dbReference type="ChEBI" id="CHEBI:33019"/>
        <dbReference type="ChEBI" id="CHEBI:143553"/>
        <dbReference type="ChEBI" id="CHEBI:145694"/>
    </reaction>
</comment>
<dbReference type="InterPro" id="IPR047127">
    <property type="entry name" value="MutT-like"/>
</dbReference>
<dbReference type="GO" id="GO:0006260">
    <property type="term" value="P:DNA replication"/>
    <property type="evidence" value="ECO:0007669"/>
    <property type="project" value="UniProtKB-KW"/>
</dbReference>
<dbReference type="SUPFAM" id="SSF55811">
    <property type="entry name" value="Nudix"/>
    <property type="match status" value="1"/>
</dbReference>
<keyword evidence="8" id="KW-0460">Magnesium</keyword>
<evidence type="ECO:0000256" key="1">
    <source>
        <dbReference type="ARBA" id="ARBA00001946"/>
    </source>
</evidence>